<reference evidence="1" key="1">
    <citation type="journal article" date="2023" name="Science">
        <title>Genome structures resolve the early diversification of teleost fishes.</title>
        <authorList>
            <person name="Parey E."/>
            <person name="Louis A."/>
            <person name="Montfort J."/>
            <person name="Bouchez O."/>
            <person name="Roques C."/>
            <person name="Iampietro C."/>
            <person name="Lluch J."/>
            <person name="Castinel A."/>
            <person name="Donnadieu C."/>
            <person name="Desvignes T."/>
            <person name="Floi Bucao C."/>
            <person name="Jouanno E."/>
            <person name="Wen M."/>
            <person name="Mejri S."/>
            <person name="Dirks R."/>
            <person name="Jansen H."/>
            <person name="Henkel C."/>
            <person name="Chen W.J."/>
            <person name="Zahm M."/>
            <person name="Cabau C."/>
            <person name="Klopp C."/>
            <person name="Thompson A.W."/>
            <person name="Robinson-Rechavi M."/>
            <person name="Braasch I."/>
            <person name="Lecointre G."/>
            <person name="Bobe J."/>
            <person name="Postlethwait J.H."/>
            <person name="Berthelot C."/>
            <person name="Roest Crollius H."/>
            <person name="Guiguen Y."/>
        </authorList>
    </citation>
    <scope>NUCLEOTIDE SEQUENCE</scope>
    <source>
        <strain evidence="1">WJC10195</strain>
    </source>
</reference>
<name>A0A9Q1G6A6_SYNKA</name>
<sequence>MGALVTRYTFLRDGSHSGFLNAGSVEDIGEDEQSIEEHMKAMSTKMDKSRPNIDQIKSRMRRTLHARTDLYKNKAEVLQQCPFLKVPRLLLHEMELRFGQDVDANLTGFLHSSAGRIVESTKGPLHASLTAAIAEADPLKAKDLLSNAGVLLLPTLMKENSKLLYCINKVSRLTGS</sequence>
<gene>
    <name evidence="1" type="ORF">SKAU_G00066110</name>
</gene>
<organism evidence="1 2">
    <name type="scientific">Synaphobranchus kaupii</name>
    <name type="common">Kaup's arrowtooth eel</name>
    <dbReference type="NCBI Taxonomy" id="118154"/>
    <lineage>
        <taxon>Eukaryota</taxon>
        <taxon>Metazoa</taxon>
        <taxon>Chordata</taxon>
        <taxon>Craniata</taxon>
        <taxon>Vertebrata</taxon>
        <taxon>Euteleostomi</taxon>
        <taxon>Actinopterygii</taxon>
        <taxon>Neopterygii</taxon>
        <taxon>Teleostei</taxon>
        <taxon>Anguilliformes</taxon>
        <taxon>Synaphobranchidae</taxon>
        <taxon>Synaphobranchus</taxon>
    </lineage>
</organism>
<dbReference type="EMBL" id="JAINUF010000002">
    <property type="protein sequence ID" value="KAJ8376031.1"/>
    <property type="molecule type" value="Genomic_DNA"/>
</dbReference>
<dbReference type="Proteomes" id="UP001152622">
    <property type="component" value="Chromosome 2"/>
</dbReference>
<proteinExistence type="predicted"/>
<accession>A0A9Q1G6A6</accession>
<evidence type="ECO:0000313" key="2">
    <source>
        <dbReference type="Proteomes" id="UP001152622"/>
    </source>
</evidence>
<evidence type="ECO:0000313" key="1">
    <source>
        <dbReference type="EMBL" id="KAJ8376031.1"/>
    </source>
</evidence>
<comment type="caution">
    <text evidence="1">The sequence shown here is derived from an EMBL/GenBank/DDBJ whole genome shotgun (WGS) entry which is preliminary data.</text>
</comment>
<dbReference type="OrthoDB" id="10049949at2759"/>
<dbReference type="AlphaFoldDB" id="A0A9Q1G6A6"/>
<protein>
    <submittedName>
        <fullName evidence="1">Uncharacterized protein</fullName>
    </submittedName>
</protein>
<keyword evidence="2" id="KW-1185">Reference proteome</keyword>